<dbReference type="GO" id="GO:0005886">
    <property type="term" value="C:plasma membrane"/>
    <property type="evidence" value="ECO:0007669"/>
    <property type="project" value="TreeGrafter"/>
</dbReference>
<dbReference type="SUPFAM" id="SSF82866">
    <property type="entry name" value="Multidrug efflux transporter AcrB transmembrane domain"/>
    <property type="match status" value="1"/>
</dbReference>
<keyword evidence="2" id="KW-0472">Membrane</keyword>
<evidence type="ECO:0000256" key="1">
    <source>
        <dbReference type="SAM" id="MobiDB-lite"/>
    </source>
</evidence>
<keyword evidence="2" id="KW-1133">Transmembrane helix</keyword>
<evidence type="ECO:0000256" key="2">
    <source>
        <dbReference type="SAM" id="Phobius"/>
    </source>
</evidence>
<keyword evidence="2" id="KW-0812">Transmembrane</keyword>
<feature type="transmembrane region" description="Helical" evidence="2">
    <location>
        <begin position="15"/>
        <end position="34"/>
    </location>
</feature>
<feature type="region of interest" description="Disordered" evidence="1">
    <location>
        <begin position="198"/>
        <end position="224"/>
    </location>
</feature>
<dbReference type="PANTHER" id="PTHR32063:SF0">
    <property type="entry name" value="SWARMING MOTILITY PROTEIN SWRC"/>
    <property type="match status" value="1"/>
</dbReference>
<dbReference type="PANTHER" id="PTHR32063">
    <property type="match status" value="1"/>
</dbReference>
<evidence type="ECO:0000313" key="3">
    <source>
        <dbReference type="EMBL" id="GAG09165.1"/>
    </source>
</evidence>
<dbReference type="Gene3D" id="1.20.1640.10">
    <property type="entry name" value="Multidrug efflux transporter AcrB transmembrane domain"/>
    <property type="match status" value="1"/>
</dbReference>
<reference evidence="3" key="1">
    <citation type="journal article" date="2014" name="Front. Microbiol.">
        <title>High frequency of phylogenetically diverse reductive dehalogenase-homologous genes in deep subseafloor sedimentary metagenomes.</title>
        <authorList>
            <person name="Kawai M."/>
            <person name="Futagami T."/>
            <person name="Toyoda A."/>
            <person name="Takaki Y."/>
            <person name="Nishi S."/>
            <person name="Hori S."/>
            <person name="Arai W."/>
            <person name="Tsubouchi T."/>
            <person name="Morono Y."/>
            <person name="Uchiyama I."/>
            <person name="Ito T."/>
            <person name="Fujiyama A."/>
            <person name="Inagaki F."/>
            <person name="Takami H."/>
        </authorList>
    </citation>
    <scope>NUCLEOTIDE SEQUENCE</scope>
    <source>
        <strain evidence="3">Expedition CK06-06</strain>
    </source>
</reference>
<feature type="non-terminal residue" evidence="3">
    <location>
        <position position="273"/>
    </location>
</feature>
<feature type="transmembrane region" description="Helical" evidence="2">
    <location>
        <begin position="144"/>
        <end position="167"/>
    </location>
</feature>
<protein>
    <recommendedName>
        <fullName evidence="4">SSD domain-containing protein</fullName>
    </recommendedName>
</protein>
<organism evidence="3">
    <name type="scientific">marine sediment metagenome</name>
    <dbReference type="NCBI Taxonomy" id="412755"/>
    <lineage>
        <taxon>unclassified sequences</taxon>
        <taxon>metagenomes</taxon>
        <taxon>ecological metagenomes</taxon>
    </lineage>
</organism>
<gene>
    <name evidence="3" type="ORF">S01H1_33190</name>
</gene>
<dbReference type="InterPro" id="IPR001036">
    <property type="entry name" value="Acrflvin-R"/>
</dbReference>
<dbReference type="AlphaFoldDB" id="X0UTV9"/>
<feature type="transmembrane region" description="Helical" evidence="2">
    <location>
        <begin position="41"/>
        <end position="61"/>
    </location>
</feature>
<comment type="caution">
    <text evidence="3">The sequence shown here is derived from an EMBL/GenBank/DDBJ whole genome shotgun (WGS) entry which is preliminary data.</text>
</comment>
<dbReference type="PRINTS" id="PR00702">
    <property type="entry name" value="ACRIFLAVINRP"/>
</dbReference>
<feature type="non-terminal residue" evidence="3">
    <location>
        <position position="1"/>
    </location>
</feature>
<accession>X0UTV9</accession>
<evidence type="ECO:0008006" key="4">
    <source>
        <dbReference type="Google" id="ProtNLM"/>
    </source>
</evidence>
<feature type="transmembrane region" description="Helical" evidence="2">
    <location>
        <begin position="249"/>
        <end position="272"/>
    </location>
</feature>
<name>X0UTV9_9ZZZZ</name>
<dbReference type="EMBL" id="BARS01020600">
    <property type="protein sequence ID" value="GAG09165.1"/>
    <property type="molecule type" value="Genomic_DNA"/>
</dbReference>
<dbReference type="GO" id="GO:0042910">
    <property type="term" value="F:xenobiotic transmembrane transporter activity"/>
    <property type="evidence" value="ECO:0007669"/>
    <property type="project" value="TreeGrafter"/>
</dbReference>
<sequence length="273" mass="29591">LSDPSTFIQNAISEVKNTALLGGLLAIFVLYMFLRRINHTLIIGVAIPVSIVATFAAMYMFDVSLNIMSLGGLALGVGMLVDNSIVVLESIFRCREEGDSIRHASIRGTSEVGGAVFASTLTTIAVFFPIVFVQGIAGQVFGDMSLTVVFALLTSLLVALFFIPMLASRRIEGSEGSVLQKLAQADILRLKTTPFGKVKGYNPNTDGTDEPTDNTDPSADISGHQRTTGLSVRAFWTSLSRIPRLLFEWIWRTAAILTTILSVLLKAIFLLLF</sequence>
<feature type="transmembrane region" description="Helical" evidence="2">
    <location>
        <begin position="112"/>
        <end position="132"/>
    </location>
</feature>
<feature type="transmembrane region" description="Helical" evidence="2">
    <location>
        <begin position="67"/>
        <end position="92"/>
    </location>
</feature>
<dbReference type="Pfam" id="PF00873">
    <property type="entry name" value="ACR_tran"/>
    <property type="match status" value="1"/>
</dbReference>
<proteinExistence type="predicted"/>